<evidence type="ECO:0000256" key="1">
    <source>
        <dbReference type="SAM" id="MobiDB-lite"/>
    </source>
</evidence>
<evidence type="ECO:0000313" key="3">
    <source>
        <dbReference type="EMBL" id="EEF32948.1"/>
    </source>
</evidence>
<feature type="chain" id="PRO_5002891697" evidence="2">
    <location>
        <begin position="20"/>
        <end position="76"/>
    </location>
</feature>
<feature type="signal peptide" evidence="2">
    <location>
        <begin position="1"/>
        <end position="19"/>
    </location>
</feature>
<keyword evidence="2" id="KW-0732">Signal</keyword>
<organism evidence="3 4">
    <name type="scientific">Ricinus communis</name>
    <name type="common">Castor bean</name>
    <dbReference type="NCBI Taxonomy" id="3988"/>
    <lineage>
        <taxon>Eukaryota</taxon>
        <taxon>Viridiplantae</taxon>
        <taxon>Streptophyta</taxon>
        <taxon>Embryophyta</taxon>
        <taxon>Tracheophyta</taxon>
        <taxon>Spermatophyta</taxon>
        <taxon>Magnoliopsida</taxon>
        <taxon>eudicotyledons</taxon>
        <taxon>Gunneridae</taxon>
        <taxon>Pentapetalae</taxon>
        <taxon>rosids</taxon>
        <taxon>fabids</taxon>
        <taxon>Malpighiales</taxon>
        <taxon>Euphorbiaceae</taxon>
        <taxon>Acalyphoideae</taxon>
        <taxon>Acalypheae</taxon>
        <taxon>Ricinus</taxon>
    </lineage>
</organism>
<dbReference type="AlphaFoldDB" id="B9STV3"/>
<dbReference type="PROSITE" id="PS51257">
    <property type="entry name" value="PROKAR_LIPOPROTEIN"/>
    <property type="match status" value="1"/>
</dbReference>
<feature type="region of interest" description="Disordered" evidence="1">
    <location>
        <begin position="28"/>
        <end position="76"/>
    </location>
</feature>
<evidence type="ECO:0000313" key="4">
    <source>
        <dbReference type="Proteomes" id="UP000008311"/>
    </source>
</evidence>
<dbReference type="InParanoid" id="B9STV3"/>
<protein>
    <submittedName>
        <fullName evidence="3">Uncharacterized protein</fullName>
    </submittedName>
</protein>
<proteinExistence type="predicted"/>
<sequence length="76" mass="8464">MRVLVLALALMMVAGSCLATGNRKALAVESSEPEKLSGHQDLIKDDYNKHSDNGKDENPNDHHYIPRYKFPPSLSK</sequence>
<feature type="compositionally biased region" description="Basic and acidic residues" evidence="1">
    <location>
        <begin position="32"/>
        <end position="64"/>
    </location>
</feature>
<dbReference type="Proteomes" id="UP000008311">
    <property type="component" value="Unassembled WGS sequence"/>
</dbReference>
<accession>B9STV3</accession>
<dbReference type="EMBL" id="EQ974135">
    <property type="protein sequence ID" value="EEF32948.1"/>
    <property type="molecule type" value="Genomic_DNA"/>
</dbReference>
<evidence type="ECO:0000256" key="2">
    <source>
        <dbReference type="SAM" id="SignalP"/>
    </source>
</evidence>
<gene>
    <name evidence="3" type="ORF">RCOM_0544690</name>
</gene>
<dbReference type="PANTHER" id="PTHR36040:SF5">
    <property type="entry name" value="TRANSMEMBRANE PROTEIN"/>
    <property type="match status" value="1"/>
</dbReference>
<dbReference type="PANTHER" id="PTHR36040">
    <property type="entry name" value="OS04G0188500 PROTEIN"/>
    <property type="match status" value="1"/>
</dbReference>
<keyword evidence="4" id="KW-1185">Reference proteome</keyword>
<name>B9STV3_RICCO</name>
<reference evidence="4" key="1">
    <citation type="journal article" date="2010" name="Nat. Biotechnol.">
        <title>Draft genome sequence of the oilseed species Ricinus communis.</title>
        <authorList>
            <person name="Chan A.P."/>
            <person name="Crabtree J."/>
            <person name="Zhao Q."/>
            <person name="Lorenzi H."/>
            <person name="Orvis J."/>
            <person name="Puiu D."/>
            <person name="Melake-Berhan A."/>
            <person name="Jones K.M."/>
            <person name="Redman J."/>
            <person name="Chen G."/>
            <person name="Cahoon E.B."/>
            <person name="Gedil M."/>
            <person name="Stanke M."/>
            <person name="Haas B.J."/>
            <person name="Wortman J.R."/>
            <person name="Fraser-Liggett C.M."/>
            <person name="Ravel J."/>
            <person name="Rabinowicz P.D."/>
        </authorList>
    </citation>
    <scope>NUCLEOTIDE SEQUENCE [LARGE SCALE GENOMIC DNA]</scope>
    <source>
        <strain evidence="4">cv. Hale</strain>
    </source>
</reference>